<accession>A0A7X0RIG8</accession>
<comment type="caution">
    <text evidence="1">The sequence shown here is derived from an EMBL/GenBank/DDBJ whole genome shotgun (WGS) entry which is preliminary data.</text>
</comment>
<gene>
    <name evidence="1" type="ORF">H5V45_16585</name>
</gene>
<reference evidence="1 2" key="1">
    <citation type="submission" date="2020-08" db="EMBL/GenBank/DDBJ databases">
        <authorList>
            <person name="Seo M.-J."/>
        </authorList>
    </citation>
    <scope>NUCLEOTIDE SEQUENCE [LARGE SCALE GENOMIC DNA]</scope>
    <source>
        <strain evidence="1 2">KIGAM211</strain>
    </source>
</reference>
<organism evidence="1 2">
    <name type="scientific">Nocardioides luti</name>
    <dbReference type="NCBI Taxonomy" id="2761101"/>
    <lineage>
        <taxon>Bacteria</taxon>
        <taxon>Bacillati</taxon>
        <taxon>Actinomycetota</taxon>
        <taxon>Actinomycetes</taxon>
        <taxon>Propionibacteriales</taxon>
        <taxon>Nocardioidaceae</taxon>
        <taxon>Nocardioides</taxon>
    </lineage>
</organism>
<protein>
    <recommendedName>
        <fullName evidence="3">Lipoprotein</fullName>
    </recommendedName>
</protein>
<evidence type="ECO:0000313" key="1">
    <source>
        <dbReference type="EMBL" id="MBB6628944.1"/>
    </source>
</evidence>
<evidence type="ECO:0000313" key="2">
    <source>
        <dbReference type="Proteomes" id="UP000523955"/>
    </source>
</evidence>
<dbReference type="PROSITE" id="PS51257">
    <property type="entry name" value="PROKAR_LIPOPROTEIN"/>
    <property type="match status" value="1"/>
</dbReference>
<dbReference type="AlphaFoldDB" id="A0A7X0RIG8"/>
<sequence length="163" mass="16669">MRTLTAVAAVVAATSVAGCRGESGGTAPDDVPPTPVVEGAHAGSLTAEERALATSIAQHRQRQVEGTFVGATAVVTRGTPFDPGSACNGGERWLDIRLVWESPADFVHSGMPGAPPDGPRQALLLVADPVTGHLCQTAAMYRDVGAGPDEALLYGAWPDPADS</sequence>
<dbReference type="Proteomes" id="UP000523955">
    <property type="component" value="Unassembled WGS sequence"/>
</dbReference>
<dbReference type="RefSeq" id="WP_185253952.1">
    <property type="nucleotide sequence ID" value="NZ_JACKXE010000001.1"/>
</dbReference>
<evidence type="ECO:0008006" key="3">
    <source>
        <dbReference type="Google" id="ProtNLM"/>
    </source>
</evidence>
<keyword evidence="2" id="KW-1185">Reference proteome</keyword>
<dbReference type="EMBL" id="JACKXE010000001">
    <property type="protein sequence ID" value="MBB6628944.1"/>
    <property type="molecule type" value="Genomic_DNA"/>
</dbReference>
<proteinExistence type="predicted"/>
<name>A0A7X0RIG8_9ACTN</name>